<feature type="transmembrane region" description="Helical" evidence="2">
    <location>
        <begin position="89"/>
        <end position="108"/>
    </location>
</feature>
<feature type="transmembrane region" description="Helical" evidence="2">
    <location>
        <begin position="213"/>
        <end position="231"/>
    </location>
</feature>
<dbReference type="Proteomes" id="UP000316270">
    <property type="component" value="Chromosome 6"/>
</dbReference>
<keyword evidence="2" id="KW-0812">Transmembrane</keyword>
<accession>A0A517L7E7</accession>
<dbReference type="AlphaFoldDB" id="A0A517L7E7"/>
<feature type="transmembrane region" description="Helical" evidence="2">
    <location>
        <begin position="299"/>
        <end position="321"/>
    </location>
</feature>
<feature type="compositionally biased region" description="Polar residues" evidence="1">
    <location>
        <begin position="424"/>
        <end position="448"/>
    </location>
</feature>
<evidence type="ECO:0000256" key="2">
    <source>
        <dbReference type="SAM" id="Phobius"/>
    </source>
</evidence>
<proteinExistence type="predicted"/>
<feature type="region of interest" description="Disordered" evidence="1">
    <location>
        <begin position="413"/>
        <end position="516"/>
    </location>
</feature>
<feature type="transmembrane region" description="Helical" evidence="2">
    <location>
        <begin position="341"/>
        <end position="364"/>
    </location>
</feature>
<feature type="compositionally biased region" description="Basic and acidic residues" evidence="1">
    <location>
        <begin position="452"/>
        <end position="473"/>
    </location>
</feature>
<feature type="transmembrane region" description="Helical" evidence="2">
    <location>
        <begin position="161"/>
        <end position="180"/>
    </location>
</feature>
<feature type="transmembrane region" description="Helical" evidence="2">
    <location>
        <begin position="258"/>
        <end position="278"/>
    </location>
</feature>
<sequence>MGLMKMPRDLLAFPEGDNQTDTIINGLHFNTTTLKHWNYTLYSNNTLSNNSKCYLVFDQWKPTILNNGTWVNGTTCYVPIQGIAERGKLGIAFAALFAVSIMFTLINLKKHGQQFLREDRRFRLTGRRWQWYWMLVTAACAIVSCVTSVDVDRDYLQDLALVLQSFFYVLMFLGLLAIVWEATRHWGSWQERQIVDIDPYTMKQDDRRAKIEFYLPLVFYAFWWLSFFMVIPRSWGKIEKQHSPEQQRAIAQPAGTDIRFKAGAILACIAYFIILFDLRHNMHYYKPSKRPGIWSGISNFVLHCPFKIFLSIIILGIRLGFNVIMAWSWEISIFKFNSNPAWYYGLGYAPTLLIIIVFNIAGYVDENEDKELMAQRRVRNREADAQIGITKRPAWWKKGRALDDEARLRSLMEEVGSGRPTPNRRPSTTVEMTDIPQQQNGITSTLPASGQVRDRSRSRPREDGDPFGDRTSDETLSSDDGTSHDGVRRTRGRTEINRSLSVATDVSNSSAATGLTGRTLTSENARPQRVRSMLDI</sequence>
<dbReference type="OrthoDB" id="5308502at2759"/>
<organism evidence="3 4">
    <name type="scientific">Venturia effusa</name>
    <dbReference type="NCBI Taxonomy" id="50376"/>
    <lineage>
        <taxon>Eukaryota</taxon>
        <taxon>Fungi</taxon>
        <taxon>Dikarya</taxon>
        <taxon>Ascomycota</taxon>
        <taxon>Pezizomycotina</taxon>
        <taxon>Dothideomycetes</taxon>
        <taxon>Pleosporomycetidae</taxon>
        <taxon>Venturiales</taxon>
        <taxon>Venturiaceae</taxon>
        <taxon>Venturia</taxon>
    </lineage>
</organism>
<keyword evidence="4" id="KW-1185">Reference proteome</keyword>
<keyword evidence="2" id="KW-0472">Membrane</keyword>
<protein>
    <submittedName>
        <fullName evidence="3">Uncharacterized protein</fullName>
    </submittedName>
</protein>
<name>A0A517L7E7_9PEZI</name>
<keyword evidence="2" id="KW-1133">Transmembrane helix</keyword>
<reference evidence="3 4" key="1">
    <citation type="submission" date="2019-07" db="EMBL/GenBank/DDBJ databases">
        <title>Finished genome of Venturia effusa.</title>
        <authorList>
            <person name="Young C.A."/>
            <person name="Cox M.P."/>
            <person name="Ganley A.R.D."/>
            <person name="David W.J."/>
        </authorList>
    </citation>
    <scope>NUCLEOTIDE SEQUENCE [LARGE SCALE GENOMIC DNA]</scope>
    <source>
        <strain evidence="4">albino</strain>
    </source>
</reference>
<evidence type="ECO:0000313" key="4">
    <source>
        <dbReference type="Proteomes" id="UP000316270"/>
    </source>
</evidence>
<feature type="compositionally biased region" description="Basic and acidic residues" evidence="1">
    <location>
        <begin position="481"/>
        <end position="496"/>
    </location>
</feature>
<dbReference type="Pfam" id="PF10361">
    <property type="entry name" value="DUF2434"/>
    <property type="match status" value="1"/>
</dbReference>
<evidence type="ECO:0000256" key="1">
    <source>
        <dbReference type="SAM" id="MobiDB-lite"/>
    </source>
</evidence>
<evidence type="ECO:0000313" key="3">
    <source>
        <dbReference type="EMBL" id="QDS71545.1"/>
    </source>
</evidence>
<gene>
    <name evidence="3" type="ORF">FKW77_005454</name>
</gene>
<feature type="transmembrane region" description="Helical" evidence="2">
    <location>
        <begin position="129"/>
        <end position="149"/>
    </location>
</feature>
<dbReference type="STRING" id="50376.A0A517L7E7"/>
<dbReference type="InterPro" id="IPR018830">
    <property type="entry name" value="DUF2434"/>
</dbReference>
<dbReference type="EMBL" id="CP042190">
    <property type="protein sequence ID" value="QDS71545.1"/>
    <property type="molecule type" value="Genomic_DNA"/>
</dbReference>
<feature type="compositionally biased region" description="Polar residues" evidence="1">
    <location>
        <begin position="497"/>
        <end position="516"/>
    </location>
</feature>